<reference evidence="2" key="1">
    <citation type="submission" date="2020-03" db="EMBL/GenBank/DDBJ databases">
        <authorList>
            <person name="Weist P."/>
        </authorList>
    </citation>
    <scope>NUCLEOTIDE SEQUENCE</scope>
</reference>
<feature type="compositionally biased region" description="Basic and acidic residues" evidence="1">
    <location>
        <begin position="19"/>
        <end position="36"/>
    </location>
</feature>
<comment type="caution">
    <text evidence="2">The sequence shown here is derived from an EMBL/GenBank/DDBJ whole genome shotgun (WGS) entry which is preliminary data.</text>
</comment>
<evidence type="ECO:0000313" key="2">
    <source>
        <dbReference type="EMBL" id="CAB1455014.1"/>
    </source>
</evidence>
<accession>A0A9N7VQW6</accession>
<dbReference type="AlphaFoldDB" id="A0A9N7VQW6"/>
<evidence type="ECO:0000313" key="3">
    <source>
        <dbReference type="Proteomes" id="UP001153269"/>
    </source>
</evidence>
<name>A0A9N7VQW6_PLEPL</name>
<feature type="compositionally biased region" description="Low complexity" evidence="1">
    <location>
        <begin position="1"/>
        <end position="14"/>
    </location>
</feature>
<gene>
    <name evidence="2" type="ORF">PLEPLA_LOCUS42784</name>
</gene>
<sequence length="179" mass="19143">MAARSRQRAVVASRPTHGRKTDRLSRPPVDRAEPVHLSKYRAPVTRSPCPGAPPPPPQPQEQEQERLHQLLLLLPLLLLELGLHILVGCGSLSACLPARLPVPPLPVCPLLGGHSGGFNGETLRRRKRNLGPAEATDPQLDTAVEPELQLPAPAPGPGPGGLLLLLLLQSLCVCPQILQ</sequence>
<keyword evidence="3" id="KW-1185">Reference proteome</keyword>
<evidence type="ECO:0000256" key="1">
    <source>
        <dbReference type="SAM" id="MobiDB-lite"/>
    </source>
</evidence>
<feature type="region of interest" description="Disordered" evidence="1">
    <location>
        <begin position="1"/>
        <end position="64"/>
    </location>
</feature>
<proteinExistence type="predicted"/>
<protein>
    <submittedName>
        <fullName evidence="2">Uncharacterized protein</fullName>
    </submittedName>
</protein>
<dbReference type="EMBL" id="CADEAL010004236">
    <property type="protein sequence ID" value="CAB1455014.1"/>
    <property type="molecule type" value="Genomic_DNA"/>
</dbReference>
<feature type="compositionally biased region" description="Pro residues" evidence="1">
    <location>
        <begin position="50"/>
        <end position="59"/>
    </location>
</feature>
<dbReference type="Proteomes" id="UP001153269">
    <property type="component" value="Unassembled WGS sequence"/>
</dbReference>
<organism evidence="2 3">
    <name type="scientific">Pleuronectes platessa</name>
    <name type="common">European plaice</name>
    <dbReference type="NCBI Taxonomy" id="8262"/>
    <lineage>
        <taxon>Eukaryota</taxon>
        <taxon>Metazoa</taxon>
        <taxon>Chordata</taxon>
        <taxon>Craniata</taxon>
        <taxon>Vertebrata</taxon>
        <taxon>Euteleostomi</taxon>
        <taxon>Actinopterygii</taxon>
        <taxon>Neopterygii</taxon>
        <taxon>Teleostei</taxon>
        <taxon>Neoteleostei</taxon>
        <taxon>Acanthomorphata</taxon>
        <taxon>Carangaria</taxon>
        <taxon>Pleuronectiformes</taxon>
        <taxon>Pleuronectoidei</taxon>
        <taxon>Pleuronectidae</taxon>
        <taxon>Pleuronectes</taxon>
    </lineage>
</organism>